<comment type="subcellular location">
    <subcellularLocation>
        <location evidence="1">Membrane</location>
        <topology evidence="1">Multi-pass membrane protein</topology>
    </subcellularLocation>
</comment>
<gene>
    <name evidence="12" type="primary">clcnk</name>
</gene>
<dbReference type="InterPro" id="IPR014743">
    <property type="entry name" value="Cl-channel_core"/>
</dbReference>
<dbReference type="InterPro" id="IPR050970">
    <property type="entry name" value="Cl_channel_volt-gated"/>
</dbReference>
<protein>
    <submittedName>
        <fullName evidence="12">Chloride channel K</fullName>
    </submittedName>
</protein>
<evidence type="ECO:0000256" key="8">
    <source>
        <dbReference type="ARBA" id="ARBA00023136"/>
    </source>
</evidence>
<dbReference type="InterPro" id="IPR046342">
    <property type="entry name" value="CBS_dom_sf"/>
</dbReference>
<dbReference type="GO" id="GO:0005886">
    <property type="term" value="C:plasma membrane"/>
    <property type="evidence" value="ECO:0007669"/>
    <property type="project" value="TreeGrafter"/>
</dbReference>
<evidence type="ECO:0000256" key="2">
    <source>
        <dbReference type="ARBA" id="ARBA00022448"/>
    </source>
</evidence>
<keyword evidence="8 11" id="KW-0472">Membrane</keyword>
<keyword evidence="2" id="KW-0813">Transport</keyword>
<dbReference type="Proteomes" id="UP000694397">
    <property type="component" value="Chromosome 25"/>
</dbReference>
<keyword evidence="9" id="KW-0869">Chloride channel</keyword>
<evidence type="ECO:0000256" key="10">
    <source>
        <dbReference type="ARBA" id="ARBA00023214"/>
    </source>
</evidence>
<dbReference type="OrthoDB" id="4564at2759"/>
<keyword evidence="4" id="KW-0677">Repeat</keyword>
<keyword evidence="7" id="KW-0129">CBS domain</keyword>
<dbReference type="GO" id="GO:0005247">
    <property type="term" value="F:voltage-gated chloride channel activity"/>
    <property type="evidence" value="ECO:0007669"/>
    <property type="project" value="TreeGrafter"/>
</dbReference>
<evidence type="ECO:0000256" key="1">
    <source>
        <dbReference type="ARBA" id="ARBA00004141"/>
    </source>
</evidence>
<accession>A0A8C9RC66</accession>
<feature type="transmembrane region" description="Helical" evidence="11">
    <location>
        <begin position="255"/>
        <end position="276"/>
    </location>
</feature>
<keyword evidence="13" id="KW-1185">Reference proteome</keyword>
<reference evidence="12" key="3">
    <citation type="submission" date="2025-09" db="UniProtKB">
        <authorList>
            <consortium name="Ensembl"/>
        </authorList>
    </citation>
    <scope>IDENTIFICATION</scope>
</reference>
<keyword evidence="3 11" id="KW-0812">Transmembrane</keyword>
<dbReference type="Gene3D" id="1.10.3080.10">
    <property type="entry name" value="Clc chloride channel"/>
    <property type="match status" value="1"/>
</dbReference>
<keyword evidence="5 11" id="KW-1133">Transmembrane helix</keyword>
<feature type="transmembrane region" description="Helical" evidence="11">
    <location>
        <begin position="73"/>
        <end position="94"/>
    </location>
</feature>
<feature type="transmembrane region" description="Helical" evidence="11">
    <location>
        <begin position="296"/>
        <end position="318"/>
    </location>
</feature>
<dbReference type="Gene3D" id="3.10.580.10">
    <property type="entry name" value="CBS-domain"/>
    <property type="match status" value="1"/>
</dbReference>
<evidence type="ECO:0000256" key="3">
    <source>
        <dbReference type="ARBA" id="ARBA00022692"/>
    </source>
</evidence>
<dbReference type="PRINTS" id="PR00762">
    <property type="entry name" value="CLCHANNEL"/>
</dbReference>
<dbReference type="GO" id="GO:0034707">
    <property type="term" value="C:chloride channel complex"/>
    <property type="evidence" value="ECO:0007669"/>
    <property type="project" value="UniProtKB-KW"/>
</dbReference>
<feature type="transmembrane region" description="Helical" evidence="11">
    <location>
        <begin position="169"/>
        <end position="188"/>
    </location>
</feature>
<dbReference type="FunFam" id="1.10.3080.10:FF:000012">
    <property type="entry name" value="Chloride channel K"/>
    <property type="match status" value="1"/>
</dbReference>
<dbReference type="CDD" id="cd03683">
    <property type="entry name" value="ClC_1_like"/>
    <property type="match status" value="1"/>
</dbReference>
<name>A0A8C9RC66_SCLFO</name>
<sequence>MEEFYLTEEADACTAAGKCEENKKHQSNKRAAATEERLLLHNQHPMKPWQHARARVKENVRCVWGILGSVGSVEWYCLGALGVLTALISFFMDLCVGKLLKAHSWLYNELQGYRLLQFLCWTLYPASLCTLSTMFSHSVCPQSAGSGLPEVRTMLLGLDMPDFLSLSNLFAKVVGLTCTLAAGSAVFLGKVSPFIHLSTMVGAFLDRLCVSIRGEENGMLVAAAAVGVASCFGAPISGVLFSIEATCTLFSVRNYCCCFFAAATGALTFRLLAVWNREQETVQALFKTSFSTDLPYYAPEILVFALLGLLCGAVARLFMHSFRWSLLFIRTNRVVSRMLATEKSFYSGMVAFILGTITFPHGAGQLMAAKLSMKQLLASLLDRQQWQVLSQNVSVMVPQKGHETLWLEWSPAGTSVFYTLGVFLIMKLWLLVLASTLPLPAGYFMPIFIYGAAIGRLVGEGLAYMFPNGIHSGSSSCLINPGGYALAGAAAFSGAVTHTVSPAILVLELTGQSTHAAPTLLAVLLANAVARSCRRPSLYDALSLVKQLPHLPSLLRIVSCLFPESRILLGSVHRLELESFLHHQTEGHNELKQLADGCSVQPVPVHISAESTVQQAYGVMSVLGVPQLYVTDHGRLRGIITWPQVICKMAKHTVVR</sequence>
<dbReference type="Ensembl" id="ENSSFOT00015011001.2">
    <property type="protein sequence ID" value="ENSSFOP00015010854.2"/>
    <property type="gene ID" value="ENSSFOG00015006954.2"/>
</dbReference>
<dbReference type="InterPro" id="IPR001807">
    <property type="entry name" value="ClC"/>
</dbReference>
<organism evidence="12 13">
    <name type="scientific">Scleropages formosus</name>
    <name type="common">Asian bonytongue</name>
    <name type="synonym">Osteoglossum formosum</name>
    <dbReference type="NCBI Taxonomy" id="113540"/>
    <lineage>
        <taxon>Eukaryota</taxon>
        <taxon>Metazoa</taxon>
        <taxon>Chordata</taxon>
        <taxon>Craniata</taxon>
        <taxon>Vertebrata</taxon>
        <taxon>Euteleostomi</taxon>
        <taxon>Actinopterygii</taxon>
        <taxon>Neopterygii</taxon>
        <taxon>Teleostei</taxon>
        <taxon>Osteoglossocephala</taxon>
        <taxon>Osteoglossomorpha</taxon>
        <taxon>Osteoglossiformes</taxon>
        <taxon>Osteoglossidae</taxon>
        <taxon>Scleropages</taxon>
    </lineage>
</organism>
<feature type="transmembrane region" description="Helical" evidence="11">
    <location>
        <begin position="415"/>
        <end position="435"/>
    </location>
</feature>
<proteinExistence type="predicted"/>
<evidence type="ECO:0000256" key="9">
    <source>
        <dbReference type="ARBA" id="ARBA00023173"/>
    </source>
</evidence>
<dbReference type="PANTHER" id="PTHR45720">
    <property type="entry name" value="CHLORIDE CHANNEL PROTEIN 2"/>
    <property type="match status" value="1"/>
</dbReference>
<dbReference type="AlphaFoldDB" id="A0A8C9RC66"/>
<reference evidence="12" key="2">
    <citation type="submission" date="2025-08" db="UniProtKB">
        <authorList>
            <consortium name="Ensembl"/>
        </authorList>
    </citation>
    <scope>IDENTIFICATION</scope>
</reference>
<evidence type="ECO:0000313" key="13">
    <source>
        <dbReference type="Proteomes" id="UP000694397"/>
    </source>
</evidence>
<dbReference type="GeneTree" id="ENSGT00940000164106"/>
<evidence type="ECO:0000256" key="5">
    <source>
        <dbReference type="ARBA" id="ARBA00022989"/>
    </source>
</evidence>
<dbReference type="SUPFAM" id="SSF54631">
    <property type="entry name" value="CBS-domain pair"/>
    <property type="match status" value="1"/>
</dbReference>
<dbReference type="Pfam" id="PF00654">
    <property type="entry name" value="Voltage_CLC"/>
    <property type="match status" value="1"/>
</dbReference>
<keyword evidence="9" id="KW-0407">Ion channel</keyword>
<evidence type="ECO:0000256" key="4">
    <source>
        <dbReference type="ARBA" id="ARBA00022737"/>
    </source>
</evidence>
<evidence type="ECO:0000313" key="12">
    <source>
        <dbReference type="Ensembl" id="ENSSFOP00015010854.2"/>
    </source>
</evidence>
<evidence type="ECO:0000256" key="7">
    <source>
        <dbReference type="ARBA" id="ARBA00023122"/>
    </source>
</evidence>
<feature type="transmembrane region" description="Helical" evidence="11">
    <location>
        <begin position="220"/>
        <end position="243"/>
    </location>
</feature>
<dbReference type="SUPFAM" id="SSF81340">
    <property type="entry name" value="Clc chloride channel"/>
    <property type="match status" value="1"/>
</dbReference>
<evidence type="ECO:0000256" key="11">
    <source>
        <dbReference type="SAM" id="Phobius"/>
    </source>
</evidence>
<dbReference type="PANTHER" id="PTHR45720:SF3">
    <property type="entry name" value="CHLORIDE CHANNEL PROTEIN CLC-KB"/>
    <property type="match status" value="1"/>
</dbReference>
<keyword evidence="6" id="KW-0406">Ion transport</keyword>
<evidence type="ECO:0000256" key="6">
    <source>
        <dbReference type="ARBA" id="ARBA00023065"/>
    </source>
</evidence>
<keyword evidence="10" id="KW-0868">Chloride</keyword>
<feature type="transmembrane region" description="Helical" evidence="11">
    <location>
        <begin position="345"/>
        <end position="363"/>
    </location>
</feature>
<reference evidence="12 13" key="1">
    <citation type="submission" date="2019-04" db="EMBL/GenBank/DDBJ databases">
        <authorList>
            <consortium name="Wellcome Sanger Institute Data Sharing"/>
        </authorList>
    </citation>
    <scope>NUCLEOTIDE SEQUENCE [LARGE SCALE GENOMIC DNA]</scope>
</reference>